<dbReference type="Gene3D" id="2.120.10.30">
    <property type="entry name" value="TolB, C-terminal domain"/>
    <property type="match status" value="1"/>
</dbReference>
<reference evidence="4 5" key="1">
    <citation type="submission" date="2017-10" db="EMBL/GenBank/DDBJ databases">
        <title>Comparative genomics in systemic dimorphic fungi from Ajellomycetaceae.</title>
        <authorList>
            <person name="Munoz J.F."/>
            <person name="Mcewen J.G."/>
            <person name="Clay O.K."/>
            <person name="Cuomo C.A."/>
        </authorList>
    </citation>
    <scope>NUCLEOTIDE SEQUENCE [LARGE SCALE GENOMIC DNA]</scope>
    <source>
        <strain evidence="4 5">UAMH7299</strain>
    </source>
</reference>
<sequence length="370" mass="40110">MRIYNTKSLLSELTLAALIASVAASPLAARSDVPKVKGTAVDLNGFGPAIEGASVNEYGSIFAVDYRPQPVEDPDYTPNKFSFVSIAEGDPMEKSAPAVILPEKGPIKTTYLAGSRYIGDGEFLLADALNKRVLRVKPKTGCFSEFCSDPGMLQPNDIAIHPKNKNIIYLSGQNYTETTKAGESGDLWMCDGKKATQFSPEFLGKAGVHRTNGIEVAPDGSMLYLSSAKNEGGKVIENMIFKIPLDSDGKMVQAAPYPYYTFADDPENDVDGMRADIEGNLYVTRNPAGRVVKIARSSKMPVLTIEMPGVKGPSNLEFGGKDGKELYAVGRCEADEKKGCAAKYLNDIPGRAWSELQKEKKDDKKDNKKV</sequence>
<evidence type="ECO:0000313" key="4">
    <source>
        <dbReference type="EMBL" id="PGH17411.1"/>
    </source>
</evidence>
<dbReference type="InterPro" id="IPR011042">
    <property type="entry name" value="6-blade_b-propeller_TolB-like"/>
</dbReference>
<evidence type="ECO:0000259" key="3">
    <source>
        <dbReference type="Pfam" id="PF08450"/>
    </source>
</evidence>
<protein>
    <recommendedName>
        <fullName evidence="3">SMP-30/Gluconolactonase/LRE-like region domain-containing protein</fullName>
    </recommendedName>
</protein>
<dbReference type="STRING" id="1447883.A0A2B7Y8M9"/>
<dbReference type="Pfam" id="PF08450">
    <property type="entry name" value="SGL"/>
    <property type="match status" value="1"/>
</dbReference>
<keyword evidence="2" id="KW-0732">Signal</keyword>
<proteinExistence type="predicted"/>
<name>A0A2B7Y8M9_POLH7</name>
<dbReference type="OrthoDB" id="423498at2759"/>
<dbReference type="InterPro" id="IPR051262">
    <property type="entry name" value="SMP-30/CGR1_Lactonase"/>
</dbReference>
<evidence type="ECO:0000313" key="5">
    <source>
        <dbReference type="Proteomes" id="UP000224634"/>
    </source>
</evidence>
<feature type="signal peptide" evidence="2">
    <location>
        <begin position="1"/>
        <end position="24"/>
    </location>
</feature>
<organism evidence="4 5">
    <name type="scientific">Polytolypa hystricis (strain UAMH7299)</name>
    <dbReference type="NCBI Taxonomy" id="1447883"/>
    <lineage>
        <taxon>Eukaryota</taxon>
        <taxon>Fungi</taxon>
        <taxon>Dikarya</taxon>
        <taxon>Ascomycota</taxon>
        <taxon>Pezizomycotina</taxon>
        <taxon>Eurotiomycetes</taxon>
        <taxon>Eurotiomycetidae</taxon>
        <taxon>Onygenales</taxon>
        <taxon>Onygenales incertae sedis</taxon>
        <taxon>Polytolypa</taxon>
    </lineage>
</organism>
<keyword evidence="5" id="KW-1185">Reference proteome</keyword>
<dbReference type="PANTHER" id="PTHR47572:SF4">
    <property type="entry name" value="LACTONASE DRP35"/>
    <property type="match status" value="1"/>
</dbReference>
<feature type="domain" description="SMP-30/Gluconolactonase/LRE-like region" evidence="3">
    <location>
        <begin position="120"/>
        <end position="327"/>
    </location>
</feature>
<dbReference type="GO" id="GO:0016787">
    <property type="term" value="F:hydrolase activity"/>
    <property type="evidence" value="ECO:0007669"/>
    <property type="project" value="UniProtKB-KW"/>
</dbReference>
<keyword evidence="1" id="KW-0378">Hydrolase</keyword>
<dbReference type="PANTHER" id="PTHR47572">
    <property type="entry name" value="LIPOPROTEIN-RELATED"/>
    <property type="match status" value="1"/>
</dbReference>
<evidence type="ECO:0000256" key="2">
    <source>
        <dbReference type="SAM" id="SignalP"/>
    </source>
</evidence>
<dbReference type="Proteomes" id="UP000224634">
    <property type="component" value="Unassembled WGS sequence"/>
</dbReference>
<comment type="caution">
    <text evidence="4">The sequence shown here is derived from an EMBL/GenBank/DDBJ whole genome shotgun (WGS) entry which is preliminary data.</text>
</comment>
<dbReference type="SUPFAM" id="SSF63829">
    <property type="entry name" value="Calcium-dependent phosphotriesterase"/>
    <property type="match status" value="1"/>
</dbReference>
<feature type="chain" id="PRO_5012699357" description="SMP-30/Gluconolactonase/LRE-like region domain-containing protein" evidence="2">
    <location>
        <begin position="25"/>
        <end position="370"/>
    </location>
</feature>
<dbReference type="EMBL" id="PDNA01000064">
    <property type="protein sequence ID" value="PGH17411.1"/>
    <property type="molecule type" value="Genomic_DNA"/>
</dbReference>
<evidence type="ECO:0000256" key="1">
    <source>
        <dbReference type="ARBA" id="ARBA00022801"/>
    </source>
</evidence>
<gene>
    <name evidence="4" type="ORF">AJ80_04780</name>
</gene>
<dbReference type="AlphaFoldDB" id="A0A2B7Y8M9"/>
<accession>A0A2B7Y8M9</accession>
<dbReference type="InterPro" id="IPR013658">
    <property type="entry name" value="SGL"/>
</dbReference>